<evidence type="ECO:0000313" key="2">
    <source>
        <dbReference type="EMBL" id="TVY88389.1"/>
    </source>
</evidence>
<sequence length="99" mass="11451">MAAFYQVLQGLEGLYSKGFIYQDIKPSNIGVVIILDYRETIRAKRYKPYLGKAGTIPFLAPEMEQRPYSKERQVAMAQHYKYRGYMEKASGYSLIGTRQ</sequence>
<organism evidence="2 3">
    <name type="scientific">Lachnellula willkommii</name>
    <dbReference type="NCBI Taxonomy" id="215461"/>
    <lineage>
        <taxon>Eukaryota</taxon>
        <taxon>Fungi</taxon>
        <taxon>Dikarya</taxon>
        <taxon>Ascomycota</taxon>
        <taxon>Pezizomycotina</taxon>
        <taxon>Leotiomycetes</taxon>
        <taxon>Helotiales</taxon>
        <taxon>Lachnaceae</taxon>
        <taxon>Lachnellula</taxon>
    </lineage>
</organism>
<comment type="caution">
    <text evidence="2">The sequence shown here is derived from an EMBL/GenBank/DDBJ whole genome shotgun (WGS) entry which is preliminary data.</text>
</comment>
<protein>
    <recommendedName>
        <fullName evidence="1">Protein kinase domain-containing protein</fullName>
    </recommendedName>
</protein>
<dbReference type="InterPro" id="IPR000719">
    <property type="entry name" value="Prot_kinase_dom"/>
</dbReference>
<dbReference type="Proteomes" id="UP000315522">
    <property type="component" value="Unassembled WGS sequence"/>
</dbReference>
<keyword evidence="3" id="KW-1185">Reference proteome</keyword>
<proteinExistence type="predicted"/>
<gene>
    <name evidence="2" type="ORF">LAWI1_G007200</name>
</gene>
<dbReference type="GO" id="GO:0005524">
    <property type="term" value="F:ATP binding"/>
    <property type="evidence" value="ECO:0007669"/>
    <property type="project" value="InterPro"/>
</dbReference>
<dbReference type="Gene3D" id="1.10.510.10">
    <property type="entry name" value="Transferase(Phosphotransferase) domain 1"/>
    <property type="match status" value="1"/>
</dbReference>
<feature type="domain" description="Protein kinase" evidence="1">
    <location>
        <begin position="1"/>
        <end position="99"/>
    </location>
</feature>
<dbReference type="PROSITE" id="PS50011">
    <property type="entry name" value="PROTEIN_KINASE_DOM"/>
    <property type="match status" value="1"/>
</dbReference>
<accession>A0A559M616</accession>
<dbReference type="SUPFAM" id="SSF56112">
    <property type="entry name" value="Protein kinase-like (PK-like)"/>
    <property type="match status" value="1"/>
</dbReference>
<evidence type="ECO:0000259" key="1">
    <source>
        <dbReference type="PROSITE" id="PS50011"/>
    </source>
</evidence>
<dbReference type="EMBL" id="QGML01001757">
    <property type="protein sequence ID" value="TVY88389.1"/>
    <property type="molecule type" value="Genomic_DNA"/>
</dbReference>
<dbReference type="GO" id="GO:0004672">
    <property type="term" value="F:protein kinase activity"/>
    <property type="evidence" value="ECO:0007669"/>
    <property type="project" value="InterPro"/>
</dbReference>
<evidence type="ECO:0000313" key="3">
    <source>
        <dbReference type="Proteomes" id="UP000315522"/>
    </source>
</evidence>
<name>A0A559M616_9HELO</name>
<dbReference type="AlphaFoldDB" id="A0A559M616"/>
<dbReference type="InterPro" id="IPR011009">
    <property type="entry name" value="Kinase-like_dom_sf"/>
</dbReference>
<reference evidence="2 3" key="1">
    <citation type="submission" date="2018-05" db="EMBL/GenBank/DDBJ databases">
        <title>Genome sequencing and assembly of the regulated plant pathogen Lachnellula willkommii and related sister species for the development of diagnostic species identification markers.</title>
        <authorList>
            <person name="Giroux E."/>
            <person name="Bilodeau G."/>
        </authorList>
    </citation>
    <scope>NUCLEOTIDE SEQUENCE [LARGE SCALE GENOMIC DNA]</scope>
    <source>
        <strain evidence="2 3">CBS 172.35</strain>
    </source>
</reference>